<evidence type="ECO:0000313" key="2">
    <source>
        <dbReference type="Proteomes" id="UP000078542"/>
    </source>
</evidence>
<dbReference type="EMBL" id="KQ978379">
    <property type="protein sequence ID" value="KYM94398.1"/>
    <property type="molecule type" value="Genomic_DNA"/>
</dbReference>
<evidence type="ECO:0000313" key="1">
    <source>
        <dbReference type="EMBL" id="KYM94398.1"/>
    </source>
</evidence>
<reference evidence="1 2" key="1">
    <citation type="submission" date="2016-03" db="EMBL/GenBank/DDBJ databases">
        <title>Cyphomyrmex costatus WGS genome.</title>
        <authorList>
            <person name="Nygaard S."/>
            <person name="Hu H."/>
            <person name="Boomsma J."/>
            <person name="Zhang G."/>
        </authorList>
    </citation>
    <scope>NUCLEOTIDE SEQUENCE [LARGE SCALE GENOMIC DNA]</scope>
    <source>
        <strain evidence="1">MS0001</strain>
        <tissue evidence="1">Whole body</tissue>
    </source>
</reference>
<keyword evidence="2" id="KW-1185">Reference proteome</keyword>
<gene>
    <name evidence="1" type="ORF">ALC62_14840</name>
</gene>
<sequence>MHSFILCVNQEYRLSLLTLSSVNTGTAVKSLQSLYTIARIIIVKIIINLTAVLNKFNLPYTTDHFKVLKERIKISLAKLQPRLHVLLRSAQIPMMLKTLDHLALRAVI</sequence>
<dbReference type="Proteomes" id="UP000078542">
    <property type="component" value="Unassembled WGS sequence"/>
</dbReference>
<protein>
    <submittedName>
        <fullName evidence="1">Uncharacterized protein</fullName>
    </submittedName>
</protein>
<name>A0A195C2H9_9HYME</name>
<accession>A0A195C2H9</accession>
<dbReference type="AlphaFoldDB" id="A0A195C2H9"/>
<organism evidence="1 2">
    <name type="scientific">Cyphomyrmex costatus</name>
    <dbReference type="NCBI Taxonomy" id="456900"/>
    <lineage>
        <taxon>Eukaryota</taxon>
        <taxon>Metazoa</taxon>
        <taxon>Ecdysozoa</taxon>
        <taxon>Arthropoda</taxon>
        <taxon>Hexapoda</taxon>
        <taxon>Insecta</taxon>
        <taxon>Pterygota</taxon>
        <taxon>Neoptera</taxon>
        <taxon>Endopterygota</taxon>
        <taxon>Hymenoptera</taxon>
        <taxon>Apocrita</taxon>
        <taxon>Aculeata</taxon>
        <taxon>Formicoidea</taxon>
        <taxon>Formicidae</taxon>
        <taxon>Myrmicinae</taxon>
        <taxon>Cyphomyrmex</taxon>
    </lineage>
</organism>
<proteinExistence type="predicted"/>